<organism evidence="6">
    <name type="scientific">marine sediment metagenome</name>
    <dbReference type="NCBI Taxonomy" id="412755"/>
    <lineage>
        <taxon>unclassified sequences</taxon>
        <taxon>metagenomes</taxon>
        <taxon>ecological metagenomes</taxon>
    </lineage>
</organism>
<evidence type="ECO:0000313" key="6">
    <source>
        <dbReference type="EMBL" id="GAI84694.1"/>
    </source>
</evidence>
<dbReference type="GO" id="GO:0003824">
    <property type="term" value="F:catalytic activity"/>
    <property type="evidence" value="ECO:0007669"/>
    <property type="project" value="InterPro"/>
</dbReference>
<feature type="non-terminal residue" evidence="6">
    <location>
        <position position="1"/>
    </location>
</feature>
<dbReference type="GO" id="GO:0051536">
    <property type="term" value="F:iron-sulfur cluster binding"/>
    <property type="evidence" value="ECO:0007669"/>
    <property type="project" value="UniProtKB-KW"/>
</dbReference>
<keyword evidence="1" id="KW-0949">S-adenosyl-L-methionine</keyword>
<sequence length="97" mass="10713">EWVILEGGEPLLRKDFHQVGGMFKKEGIDVFVITNGNAFNQDRLQKLASFSPKVLFSFDGADAAVYEYTKRGAKFEIAKEWAAQCAALGIFHGATTV</sequence>
<dbReference type="InterPro" id="IPR013785">
    <property type="entry name" value="Aldolase_TIM"/>
</dbReference>
<dbReference type="GO" id="GO:0046872">
    <property type="term" value="F:metal ion binding"/>
    <property type="evidence" value="ECO:0007669"/>
    <property type="project" value="UniProtKB-KW"/>
</dbReference>
<dbReference type="SUPFAM" id="SSF102114">
    <property type="entry name" value="Radical SAM enzymes"/>
    <property type="match status" value="1"/>
</dbReference>
<evidence type="ECO:0000256" key="1">
    <source>
        <dbReference type="ARBA" id="ARBA00022691"/>
    </source>
</evidence>
<keyword evidence="4" id="KW-0411">Iron-sulfur</keyword>
<keyword evidence="3" id="KW-0408">Iron</keyword>
<accession>X1TXC8</accession>
<protein>
    <recommendedName>
        <fullName evidence="5">Radical SAM core domain-containing protein</fullName>
    </recommendedName>
</protein>
<dbReference type="Gene3D" id="3.20.20.70">
    <property type="entry name" value="Aldolase class I"/>
    <property type="match status" value="1"/>
</dbReference>
<evidence type="ECO:0000256" key="2">
    <source>
        <dbReference type="ARBA" id="ARBA00022723"/>
    </source>
</evidence>
<reference evidence="6" key="1">
    <citation type="journal article" date="2014" name="Front. Microbiol.">
        <title>High frequency of phylogenetically diverse reductive dehalogenase-homologous genes in deep subseafloor sedimentary metagenomes.</title>
        <authorList>
            <person name="Kawai M."/>
            <person name="Futagami T."/>
            <person name="Toyoda A."/>
            <person name="Takaki Y."/>
            <person name="Nishi S."/>
            <person name="Hori S."/>
            <person name="Arai W."/>
            <person name="Tsubouchi T."/>
            <person name="Morono Y."/>
            <person name="Uchiyama I."/>
            <person name="Ito T."/>
            <person name="Fujiyama A."/>
            <person name="Inagaki F."/>
            <person name="Takami H."/>
        </authorList>
    </citation>
    <scope>NUCLEOTIDE SEQUENCE</scope>
    <source>
        <strain evidence="6">Expedition CK06-06</strain>
    </source>
</reference>
<dbReference type="AlphaFoldDB" id="X1TXC8"/>
<feature type="domain" description="Radical SAM core" evidence="5">
    <location>
        <begin position="3"/>
        <end position="92"/>
    </location>
</feature>
<dbReference type="InterPro" id="IPR058240">
    <property type="entry name" value="rSAM_sf"/>
</dbReference>
<comment type="caution">
    <text evidence="6">The sequence shown here is derived from an EMBL/GenBank/DDBJ whole genome shotgun (WGS) entry which is preliminary data.</text>
</comment>
<dbReference type="InterPro" id="IPR007197">
    <property type="entry name" value="rSAM"/>
</dbReference>
<dbReference type="CDD" id="cd01335">
    <property type="entry name" value="Radical_SAM"/>
    <property type="match status" value="1"/>
</dbReference>
<keyword evidence="2" id="KW-0479">Metal-binding</keyword>
<evidence type="ECO:0000259" key="5">
    <source>
        <dbReference type="Pfam" id="PF04055"/>
    </source>
</evidence>
<evidence type="ECO:0000256" key="3">
    <source>
        <dbReference type="ARBA" id="ARBA00023004"/>
    </source>
</evidence>
<evidence type="ECO:0000256" key="4">
    <source>
        <dbReference type="ARBA" id="ARBA00023014"/>
    </source>
</evidence>
<name>X1TXC8_9ZZZZ</name>
<feature type="non-terminal residue" evidence="6">
    <location>
        <position position="97"/>
    </location>
</feature>
<gene>
    <name evidence="6" type="ORF">S12H4_12463</name>
</gene>
<dbReference type="EMBL" id="BARW01005950">
    <property type="protein sequence ID" value="GAI84694.1"/>
    <property type="molecule type" value="Genomic_DNA"/>
</dbReference>
<dbReference type="Pfam" id="PF04055">
    <property type="entry name" value="Radical_SAM"/>
    <property type="match status" value="1"/>
</dbReference>
<proteinExistence type="predicted"/>